<dbReference type="NCBIfam" id="TIGR03593">
    <property type="entry name" value="yidC_nterm"/>
    <property type="match status" value="1"/>
</dbReference>
<dbReference type="InterPro" id="IPR030393">
    <property type="entry name" value="G_ENGB_dom"/>
</dbReference>
<feature type="region of interest" description="Disordered" evidence="29">
    <location>
        <begin position="538"/>
        <end position="557"/>
    </location>
</feature>
<proteinExistence type="inferred from homology"/>
<organism evidence="32 33">
    <name type="scientific">Symbiodinium necroappetens</name>
    <dbReference type="NCBI Taxonomy" id="1628268"/>
    <lineage>
        <taxon>Eukaryota</taxon>
        <taxon>Sar</taxon>
        <taxon>Alveolata</taxon>
        <taxon>Dinophyceae</taxon>
        <taxon>Suessiales</taxon>
        <taxon>Symbiodiniaceae</taxon>
        <taxon>Symbiodinium</taxon>
    </lineage>
</organism>
<dbReference type="GO" id="GO:0005737">
    <property type="term" value="C:cytoplasm"/>
    <property type="evidence" value="ECO:0007669"/>
    <property type="project" value="InterPro"/>
</dbReference>
<evidence type="ECO:0000256" key="12">
    <source>
        <dbReference type="ARBA" id="ARBA00022605"/>
    </source>
</evidence>
<dbReference type="NCBIfam" id="TIGR03598">
    <property type="entry name" value="GTPase_YsxC"/>
    <property type="match status" value="1"/>
</dbReference>
<dbReference type="NCBIfam" id="NF002353">
    <property type="entry name" value="PRK01318.1-4"/>
    <property type="match status" value="1"/>
</dbReference>
<keyword evidence="9" id="KW-0813">Transport</keyword>
<feature type="transmembrane region" description="Helical" evidence="30">
    <location>
        <begin position="937"/>
        <end position="957"/>
    </location>
</feature>
<comment type="pathway">
    <text evidence="3">Amino-acid biosynthesis; L-arginine biosynthesis; N(2)-acetyl-L-ornithine from L-glutamate: step 2/4.</text>
</comment>
<dbReference type="GO" id="GO:0032977">
    <property type="term" value="F:membrane insertase activity"/>
    <property type="evidence" value="ECO:0007669"/>
    <property type="project" value="InterPro"/>
</dbReference>
<feature type="transmembrane region" description="Helical" evidence="30">
    <location>
        <begin position="1004"/>
        <end position="1023"/>
    </location>
</feature>
<evidence type="ECO:0000256" key="27">
    <source>
        <dbReference type="ARBA" id="ARBA00033245"/>
    </source>
</evidence>
<dbReference type="PANTHER" id="PTHR11562:SF17">
    <property type="entry name" value="RE54080P-RELATED"/>
    <property type="match status" value="1"/>
</dbReference>
<feature type="transmembrane region" description="Helical" evidence="30">
    <location>
        <begin position="1103"/>
        <end position="1120"/>
    </location>
</feature>
<dbReference type="CDD" id="cd20070">
    <property type="entry name" value="5TM_YidC_Alb3"/>
    <property type="match status" value="1"/>
</dbReference>
<evidence type="ECO:0000256" key="14">
    <source>
        <dbReference type="ARBA" id="ARBA00022692"/>
    </source>
</evidence>
<dbReference type="InterPro" id="IPR028055">
    <property type="entry name" value="YidC/Oxa/ALB_C"/>
</dbReference>
<evidence type="ECO:0000256" key="17">
    <source>
        <dbReference type="ARBA" id="ARBA00022777"/>
    </source>
</evidence>
<dbReference type="InterPro" id="IPR041727">
    <property type="entry name" value="NAGK-C"/>
</dbReference>
<keyword evidence="21" id="KW-0653">Protein transport</keyword>
<feature type="non-terminal residue" evidence="32">
    <location>
        <position position="1220"/>
    </location>
</feature>
<comment type="similarity">
    <text evidence="5">Belongs to the TRAFAC class TrmE-Era-EngA-EngB-Septin-like GTPase superfamily. EngB GTPase family.</text>
</comment>
<dbReference type="Gene3D" id="3.40.1160.10">
    <property type="entry name" value="Acetylglutamate kinase-like"/>
    <property type="match status" value="1"/>
</dbReference>
<dbReference type="InterPro" id="IPR019987">
    <property type="entry name" value="GTP-bd_ribosome_bio_YsxC"/>
</dbReference>
<keyword evidence="10" id="KW-1003">Cell membrane</keyword>
<dbReference type="OrthoDB" id="449078at2759"/>
<evidence type="ECO:0000256" key="15">
    <source>
        <dbReference type="ARBA" id="ARBA00022723"/>
    </source>
</evidence>
<dbReference type="HAMAP" id="MF_00082">
    <property type="entry name" value="ArgB"/>
    <property type="match status" value="1"/>
</dbReference>
<keyword evidence="23" id="KW-0406">Ion transport</keyword>
<evidence type="ECO:0000256" key="23">
    <source>
        <dbReference type="ARBA" id="ARBA00023065"/>
    </source>
</evidence>
<evidence type="ECO:0000256" key="30">
    <source>
        <dbReference type="SAM" id="Phobius"/>
    </source>
</evidence>
<keyword evidence="17" id="KW-0418">Kinase</keyword>
<dbReference type="Pfam" id="PF16916">
    <property type="entry name" value="ZT_dimer"/>
    <property type="match status" value="1"/>
</dbReference>
<evidence type="ECO:0000256" key="20">
    <source>
        <dbReference type="ARBA" id="ARBA00022906"/>
    </source>
</evidence>
<protein>
    <recommendedName>
        <fullName evidence="8">Membrane protein insertase YidC</fullName>
        <ecNumber evidence="7">2.7.2.8</ecNumber>
    </recommendedName>
    <alternativeName>
        <fullName evidence="28">Foldase YidC</fullName>
    </alternativeName>
    <alternativeName>
        <fullName evidence="27">Membrane integrase YidC</fullName>
    </alternativeName>
</protein>
<dbReference type="InterPro" id="IPR027470">
    <property type="entry name" value="Cation_efflux_CTD"/>
</dbReference>
<sequence>YWMTALVPDSESEVEGRFLYSEEGGLPKYQTDFVYQPTVVPAGESAQITSRVFLGAKQVTLLDRYAEEFGINRFDLAVDFGWFYFLTKPIFLALHWLASVIGNFGVAILILTVGIKLIFFPLANKSYLAMAKMRKLQPQMLDLRERFGDDKQRLNQEMMALYKKEGANPLAGCLPIVIQIPVFFALYKVLFVTIEMRHAPFFGWIQDLSAPDPTSVLNLFGLLPWDSPELGLLNVLNLGIWPLLMGLSMFIQQRLNPQPADPMQAKIFLFMPIVFTFLLSTFPAGLVIYWTWNNTLSVLQQAVIMKRAGVPFGNKGRDPEAAAPDLEAGRKLFAGPCGFLGSVAALTQLPAGDLPEVAFAGRSNVGKSSLVNALTGRKTLARTSNTPGRTQQLNFFDLGGRLMLVDLPGYGYAQASKSAVKLWTRLTRDYLKGRAQLRRVLLLIDARHGLKANDREVMEELDSVAVVYQVVLTKADKVKPDALEALLARTRAELAGHVAAFPEVAVTSAAAVAGPVAGAKRFPRAAFCSMVRRDAGRRDGGAAVSKSQRPKSARQRQQWIAMTQPTKNIAETKHWLRTARTLTEALPFMRRYAGKTFVIKYGGHAMGDAELAHVFARDVVLMKQVGINPVVVHGGGPQIGRMLERLKVETEFVEGLRVTSAETVDVVEMVLSGSINKSIVSAINQAGGTAIGLSGKDGSLIQARKLRRTRRDPESNIEKILDLGYVGEPVRVNPQVLAALEQSGMIPVIAPIGVGAEGETYNINADTVAGAVAAAVGAARLLLLTDVVGVLDKQGELIPELSLADVERLQGDGTISGGMIPKLQTCVEAVRGGVDASVILDGRVPHGLLLETFTTKGVGTLVRTGRGKIVERRQPYNLDGQGGGAHLRAMTHTHDSGQAPSQDPARGHEQGTGGGHSHGHSHGHTHGHHHHGNERQVGLAALVIGSFMLVEVIGGLISGSLALLADAGHMLTDFGGLAVAWAAFRLARRPADRARTYGFDRVPVLSAFVNGIILIGLCVWIVVEAAQRLAEPSPVLAGPMMAIAVIGLLVNVVAFWLLHRADRDNLNVRGALIHVVGDLLGSVAAIAAAGVILWTGWTPIDPLLSVLVAGLVLRSAIMLLRDSGHILLEGAPKELRHEAIAADLEAEIPELREVHHLHAWSLSEERPLVTLHASIAPGSDPQQVIQAIKARLAERFDVDHSTVEIELDACADAALPRAAQ</sequence>
<dbReference type="InterPro" id="IPR001708">
    <property type="entry name" value="YidC/ALB3/OXA1/COX18"/>
</dbReference>
<evidence type="ECO:0000256" key="3">
    <source>
        <dbReference type="ARBA" id="ARBA00004828"/>
    </source>
</evidence>
<keyword evidence="33" id="KW-1185">Reference proteome</keyword>
<dbReference type="InterPro" id="IPR019998">
    <property type="entry name" value="Membr_insert_YidC"/>
</dbReference>
<comment type="similarity">
    <text evidence="4">Belongs to the cation diffusion facilitator (CDF) transporter (TC 2.A.4) family. SLC30A subfamily.</text>
</comment>
<feature type="domain" description="EngB-type G" evidence="31">
    <location>
        <begin position="353"/>
        <end position="533"/>
    </location>
</feature>
<dbReference type="Pfam" id="PF01926">
    <property type="entry name" value="MMR_HSR1"/>
    <property type="match status" value="1"/>
</dbReference>
<dbReference type="PANTHER" id="PTHR11562">
    <property type="entry name" value="CATION EFFLUX PROTEIN/ ZINC TRANSPORTER"/>
    <property type="match status" value="1"/>
</dbReference>
<dbReference type="EMBL" id="CAJNJA010011628">
    <property type="protein sequence ID" value="CAE7275975.1"/>
    <property type="molecule type" value="Genomic_DNA"/>
</dbReference>
<evidence type="ECO:0000256" key="19">
    <source>
        <dbReference type="ARBA" id="ARBA00022842"/>
    </source>
</evidence>
<keyword evidence="22 30" id="KW-1133">Transmembrane helix</keyword>
<evidence type="ECO:0000256" key="2">
    <source>
        <dbReference type="ARBA" id="ARBA00004429"/>
    </source>
</evidence>
<feature type="region of interest" description="Disordered" evidence="29">
    <location>
        <begin position="872"/>
        <end position="932"/>
    </location>
</feature>
<dbReference type="CDD" id="cd04250">
    <property type="entry name" value="AAK_NAGK-C"/>
    <property type="match status" value="1"/>
</dbReference>
<dbReference type="InterPro" id="IPR047196">
    <property type="entry name" value="YidC_ALB_C"/>
</dbReference>
<keyword evidence="14 30" id="KW-0812">Transmembrane</keyword>
<dbReference type="InterPro" id="IPR001048">
    <property type="entry name" value="Asp/Glu/Uridylate_kinase"/>
</dbReference>
<evidence type="ECO:0000256" key="18">
    <source>
        <dbReference type="ARBA" id="ARBA00022840"/>
    </source>
</evidence>
<feature type="transmembrane region" description="Helical" evidence="30">
    <location>
        <begin position="167"/>
        <end position="187"/>
    </location>
</feature>
<keyword evidence="15" id="KW-0479">Metal-binding</keyword>
<dbReference type="InterPro" id="IPR028053">
    <property type="entry name" value="Membr_insert_YidC_N"/>
</dbReference>
<evidence type="ECO:0000256" key="21">
    <source>
        <dbReference type="ARBA" id="ARBA00022927"/>
    </source>
</evidence>
<keyword evidence="20" id="KW-0862">Zinc</keyword>
<keyword evidence="13" id="KW-0808">Transferase</keyword>
<keyword evidence="18" id="KW-0067">ATP-binding</keyword>
<evidence type="ECO:0000256" key="9">
    <source>
        <dbReference type="ARBA" id="ARBA00022448"/>
    </source>
</evidence>
<dbReference type="GO" id="GO:0015031">
    <property type="term" value="P:protein transport"/>
    <property type="evidence" value="ECO:0007669"/>
    <property type="project" value="UniProtKB-KW"/>
</dbReference>
<feature type="transmembrane region" description="Helical" evidence="30">
    <location>
        <begin position="267"/>
        <end position="292"/>
    </location>
</feature>
<evidence type="ECO:0000256" key="16">
    <source>
        <dbReference type="ARBA" id="ARBA00022741"/>
    </source>
</evidence>
<evidence type="ECO:0000256" key="11">
    <source>
        <dbReference type="ARBA" id="ARBA00022571"/>
    </source>
</evidence>
<comment type="cofactor">
    <cofactor evidence="1">
        <name>Mg(2+)</name>
        <dbReference type="ChEBI" id="CHEBI:18420"/>
    </cofactor>
</comment>
<dbReference type="PRINTS" id="PR01900">
    <property type="entry name" value="YIDCPROTEIN"/>
</dbReference>
<dbReference type="Gene3D" id="1.20.1510.10">
    <property type="entry name" value="Cation efflux protein transmembrane domain"/>
    <property type="match status" value="1"/>
</dbReference>
<keyword evidence="20" id="KW-0864">Zinc transport</keyword>
<evidence type="ECO:0000256" key="25">
    <source>
        <dbReference type="ARBA" id="ARBA00023136"/>
    </source>
</evidence>
<dbReference type="InterPro" id="IPR002524">
    <property type="entry name" value="Cation_efflux"/>
</dbReference>
<dbReference type="NCBIfam" id="TIGR03592">
    <property type="entry name" value="yidC_oxa1_cterm"/>
    <property type="match status" value="1"/>
</dbReference>
<keyword evidence="24" id="KW-0342">GTP-binding</keyword>
<dbReference type="FunFam" id="3.40.1160.10:FF:000004">
    <property type="entry name" value="Acetylglutamate kinase"/>
    <property type="match status" value="1"/>
</dbReference>
<dbReference type="NCBIfam" id="TIGR01297">
    <property type="entry name" value="CDF"/>
    <property type="match status" value="1"/>
</dbReference>
<dbReference type="CDD" id="cd01876">
    <property type="entry name" value="YihA_EngB"/>
    <property type="match status" value="1"/>
</dbReference>
<evidence type="ECO:0000256" key="13">
    <source>
        <dbReference type="ARBA" id="ARBA00022679"/>
    </source>
</evidence>
<dbReference type="Proteomes" id="UP000601435">
    <property type="component" value="Unassembled WGS sequence"/>
</dbReference>
<keyword evidence="25 30" id="KW-0472">Membrane</keyword>
<dbReference type="NCBIfam" id="TIGR00761">
    <property type="entry name" value="argB"/>
    <property type="match status" value="1"/>
</dbReference>
<dbReference type="InterPro" id="IPR004662">
    <property type="entry name" value="AcgluKinase_fam"/>
</dbReference>
<name>A0A812MPA8_9DINO</name>
<evidence type="ECO:0000256" key="22">
    <source>
        <dbReference type="ARBA" id="ARBA00022989"/>
    </source>
</evidence>
<dbReference type="SUPFAM" id="SSF53633">
    <property type="entry name" value="Carbamate kinase-like"/>
    <property type="match status" value="1"/>
</dbReference>
<dbReference type="Pfam" id="PF02096">
    <property type="entry name" value="60KD_IMP"/>
    <property type="match status" value="1"/>
</dbReference>
<evidence type="ECO:0000313" key="32">
    <source>
        <dbReference type="EMBL" id="CAE7275975.1"/>
    </source>
</evidence>
<dbReference type="InterPro" id="IPR038221">
    <property type="entry name" value="YidC_periplasmic_sf"/>
</dbReference>
<dbReference type="SUPFAM" id="SSF161111">
    <property type="entry name" value="Cation efflux protein transmembrane domain-like"/>
    <property type="match status" value="1"/>
</dbReference>
<dbReference type="InterPro" id="IPR036393">
    <property type="entry name" value="AceGlu_kinase-like_sf"/>
</dbReference>
<reference evidence="32" key="1">
    <citation type="submission" date="2021-02" db="EMBL/GenBank/DDBJ databases">
        <authorList>
            <person name="Dougan E. K."/>
            <person name="Rhodes N."/>
            <person name="Thang M."/>
            <person name="Chan C."/>
        </authorList>
    </citation>
    <scope>NUCLEOTIDE SEQUENCE</scope>
</reference>
<dbReference type="EC" id="2.7.2.8" evidence="7"/>
<evidence type="ECO:0000256" key="28">
    <source>
        <dbReference type="ARBA" id="ARBA00033342"/>
    </source>
</evidence>
<dbReference type="GO" id="GO:0005525">
    <property type="term" value="F:GTP binding"/>
    <property type="evidence" value="ECO:0007669"/>
    <property type="project" value="UniProtKB-KW"/>
</dbReference>
<evidence type="ECO:0000256" key="24">
    <source>
        <dbReference type="ARBA" id="ARBA00023134"/>
    </source>
</evidence>
<feature type="transmembrane region" description="Helical" evidence="30">
    <location>
        <begin position="104"/>
        <end position="124"/>
    </location>
</feature>
<feature type="transmembrane region" description="Helical" evidence="30">
    <location>
        <begin position="1035"/>
        <end position="1058"/>
    </location>
</feature>
<comment type="caution">
    <text evidence="32">The sequence shown here is derived from an EMBL/GenBank/DDBJ whole genome shotgun (WGS) entry which is preliminary data.</text>
</comment>
<comment type="subcellular location">
    <subcellularLocation>
        <location evidence="2">Cell inner membrane</location>
        <topology evidence="2">Multi-pass membrane protein</topology>
    </subcellularLocation>
</comment>
<dbReference type="InterPro" id="IPR058533">
    <property type="entry name" value="Cation_efflux_TM"/>
</dbReference>
<evidence type="ECO:0000256" key="6">
    <source>
        <dbReference type="ARBA" id="ARBA00010527"/>
    </source>
</evidence>
<dbReference type="HAMAP" id="MF_00321">
    <property type="entry name" value="GTPase_EngB"/>
    <property type="match status" value="1"/>
</dbReference>
<dbReference type="GO" id="GO:0005886">
    <property type="term" value="C:plasma membrane"/>
    <property type="evidence" value="ECO:0007669"/>
    <property type="project" value="UniProtKB-SubCell"/>
</dbReference>
<feature type="compositionally biased region" description="Basic residues" evidence="29">
    <location>
        <begin position="917"/>
        <end position="932"/>
    </location>
</feature>
<dbReference type="InterPro" id="IPR037528">
    <property type="entry name" value="ArgB"/>
</dbReference>
<evidence type="ECO:0000313" key="33">
    <source>
        <dbReference type="Proteomes" id="UP000601435"/>
    </source>
</evidence>
<dbReference type="GO" id="GO:0003991">
    <property type="term" value="F:acetylglutamate kinase activity"/>
    <property type="evidence" value="ECO:0007669"/>
    <property type="project" value="UniProtKB-EC"/>
</dbReference>
<dbReference type="GO" id="GO:0046872">
    <property type="term" value="F:metal ion binding"/>
    <property type="evidence" value="ECO:0007669"/>
    <property type="project" value="UniProtKB-KW"/>
</dbReference>
<evidence type="ECO:0000256" key="26">
    <source>
        <dbReference type="ARBA" id="ARBA00023186"/>
    </source>
</evidence>
<feature type="transmembrane region" description="Helical" evidence="30">
    <location>
        <begin position="230"/>
        <end position="251"/>
    </location>
</feature>
<dbReference type="PRINTS" id="PR00701">
    <property type="entry name" value="60KDINNERMP"/>
</dbReference>
<dbReference type="SUPFAM" id="SSF52540">
    <property type="entry name" value="P-loop containing nucleoside triphosphate hydrolases"/>
    <property type="match status" value="1"/>
</dbReference>
<keyword evidence="11" id="KW-0055">Arginine biosynthesis</keyword>
<dbReference type="Gene3D" id="2.70.98.90">
    <property type="match status" value="1"/>
</dbReference>
<dbReference type="GO" id="GO:0005524">
    <property type="term" value="F:ATP binding"/>
    <property type="evidence" value="ECO:0007669"/>
    <property type="project" value="UniProtKB-KW"/>
</dbReference>
<evidence type="ECO:0000259" key="31">
    <source>
        <dbReference type="PROSITE" id="PS51706"/>
    </source>
</evidence>
<dbReference type="InterPro" id="IPR050681">
    <property type="entry name" value="CDF/SLC30A"/>
</dbReference>
<gene>
    <name evidence="32" type="primary">yidC</name>
    <name evidence="32" type="ORF">SNEC2469_LOCUS6695</name>
</gene>
<dbReference type="Pfam" id="PF00696">
    <property type="entry name" value="AA_kinase"/>
    <property type="match status" value="1"/>
</dbReference>
<evidence type="ECO:0000256" key="8">
    <source>
        <dbReference type="ARBA" id="ARBA00015325"/>
    </source>
</evidence>
<feature type="transmembrane region" description="Helical" evidence="30">
    <location>
        <begin position="80"/>
        <end position="98"/>
    </location>
</feature>
<evidence type="ECO:0000256" key="5">
    <source>
        <dbReference type="ARBA" id="ARBA00009638"/>
    </source>
</evidence>
<dbReference type="Pfam" id="PF01545">
    <property type="entry name" value="Cation_efflux"/>
    <property type="match status" value="1"/>
</dbReference>
<dbReference type="Pfam" id="PF14849">
    <property type="entry name" value="YidC_periplas"/>
    <property type="match status" value="1"/>
</dbReference>
<keyword evidence="26" id="KW-0143">Chaperone</keyword>
<dbReference type="GO" id="GO:0006526">
    <property type="term" value="P:L-arginine biosynthetic process"/>
    <property type="evidence" value="ECO:0007669"/>
    <property type="project" value="UniProtKB-KW"/>
</dbReference>
<evidence type="ECO:0000256" key="10">
    <source>
        <dbReference type="ARBA" id="ARBA00022475"/>
    </source>
</evidence>
<evidence type="ECO:0000256" key="7">
    <source>
        <dbReference type="ARBA" id="ARBA00013065"/>
    </source>
</evidence>
<dbReference type="PROSITE" id="PS51706">
    <property type="entry name" value="G_ENGB"/>
    <property type="match status" value="1"/>
</dbReference>
<evidence type="ECO:0000256" key="1">
    <source>
        <dbReference type="ARBA" id="ARBA00001946"/>
    </source>
</evidence>
<keyword evidence="12" id="KW-0028">Amino-acid biosynthesis</keyword>
<dbReference type="GO" id="GO:0005385">
    <property type="term" value="F:zinc ion transmembrane transporter activity"/>
    <property type="evidence" value="ECO:0007669"/>
    <property type="project" value="TreeGrafter"/>
</dbReference>
<comment type="similarity">
    <text evidence="6">Belongs to the OXA1/ALB3/YidC family. Type 1 subfamily.</text>
</comment>
<dbReference type="Gene3D" id="3.40.50.300">
    <property type="entry name" value="P-loop containing nucleotide triphosphate hydrolases"/>
    <property type="match status" value="1"/>
</dbReference>
<accession>A0A812MPA8</accession>
<dbReference type="HAMAP" id="MF_01810">
    <property type="entry name" value="YidC_type1"/>
    <property type="match status" value="1"/>
</dbReference>
<feature type="transmembrane region" description="Helical" evidence="30">
    <location>
        <begin position="1070"/>
        <end position="1097"/>
    </location>
</feature>
<dbReference type="InterPro" id="IPR027469">
    <property type="entry name" value="Cation_efflux_TMD_sf"/>
</dbReference>
<evidence type="ECO:0000256" key="4">
    <source>
        <dbReference type="ARBA" id="ARBA00008873"/>
    </source>
</evidence>
<dbReference type="InterPro" id="IPR006073">
    <property type="entry name" value="GTP-bd"/>
</dbReference>
<dbReference type="InterPro" id="IPR027417">
    <property type="entry name" value="P-loop_NTPase"/>
</dbReference>
<evidence type="ECO:0000256" key="29">
    <source>
        <dbReference type="SAM" id="MobiDB-lite"/>
    </source>
</evidence>
<dbReference type="AlphaFoldDB" id="A0A812MPA8"/>
<keyword evidence="16" id="KW-0547">Nucleotide-binding</keyword>
<keyword evidence="19" id="KW-0460">Magnesium</keyword>